<name>A0A061GTW9_THECC</name>
<dbReference type="HOGENOM" id="CLU_2228086_0_0_1"/>
<dbReference type="InterPro" id="IPR040256">
    <property type="entry name" value="At4g02000-like"/>
</dbReference>
<dbReference type="PANTHER" id="PTHR31286">
    <property type="entry name" value="GLYCINE-RICH CELL WALL STRUCTURAL PROTEIN 1.8-LIKE"/>
    <property type="match status" value="1"/>
</dbReference>
<evidence type="ECO:0000313" key="2">
    <source>
        <dbReference type="EMBL" id="EOY33275.1"/>
    </source>
</evidence>
<feature type="region of interest" description="Disordered" evidence="1">
    <location>
        <begin position="74"/>
        <end position="106"/>
    </location>
</feature>
<sequence length="106" mass="11870">MKTFKWSLDFHPKRESPIVPVWVSFPNFKTHSFKKSATMAIAKAIGNPLYIDKATANDTRPNIARFKAIQVDDQGESYGDDDGVINVDPKSSLNDSTNVTKQPKED</sequence>
<evidence type="ECO:0000256" key="1">
    <source>
        <dbReference type="SAM" id="MobiDB-lite"/>
    </source>
</evidence>
<dbReference type="Gramene" id="EOY33275">
    <property type="protein sequence ID" value="EOY33275"/>
    <property type="gene ID" value="TCM_041218"/>
</dbReference>
<dbReference type="AlphaFoldDB" id="A0A061GTW9"/>
<reference evidence="2 3" key="1">
    <citation type="journal article" date="2013" name="Genome Biol.">
        <title>The genome sequence of the most widely cultivated cacao type and its use to identify candidate genes regulating pod color.</title>
        <authorList>
            <person name="Motamayor J.C."/>
            <person name="Mockaitis K."/>
            <person name="Schmutz J."/>
            <person name="Haiminen N."/>
            <person name="Iii D.L."/>
            <person name="Cornejo O."/>
            <person name="Findley S.D."/>
            <person name="Zheng P."/>
            <person name="Utro F."/>
            <person name="Royaert S."/>
            <person name="Saski C."/>
            <person name="Jenkins J."/>
            <person name="Podicheti R."/>
            <person name="Zhao M."/>
            <person name="Scheffler B.E."/>
            <person name="Stack J.C."/>
            <person name="Feltus F.A."/>
            <person name="Mustiga G.M."/>
            <person name="Amores F."/>
            <person name="Phillips W."/>
            <person name="Marelli J.P."/>
            <person name="May G.D."/>
            <person name="Shapiro H."/>
            <person name="Ma J."/>
            <person name="Bustamante C.D."/>
            <person name="Schnell R.J."/>
            <person name="Main D."/>
            <person name="Gilbert D."/>
            <person name="Parida L."/>
            <person name="Kuhn D.N."/>
        </authorList>
    </citation>
    <scope>NUCLEOTIDE SEQUENCE [LARGE SCALE GENOMIC DNA]</scope>
    <source>
        <strain evidence="3">cv. Matina 1-6</strain>
    </source>
</reference>
<organism evidence="2 3">
    <name type="scientific">Theobroma cacao</name>
    <name type="common">Cacao</name>
    <name type="synonym">Cocoa</name>
    <dbReference type="NCBI Taxonomy" id="3641"/>
    <lineage>
        <taxon>Eukaryota</taxon>
        <taxon>Viridiplantae</taxon>
        <taxon>Streptophyta</taxon>
        <taxon>Embryophyta</taxon>
        <taxon>Tracheophyta</taxon>
        <taxon>Spermatophyta</taxon>
        <taxon>Magnoliopsida</taxon>
        <taxon>eudicotyledons</taxon>
        <taxon>Gunneridae</taxon>
        <taxon>Pentapetalae</taxon>
        <taxon>rosids</taxon>
        <taxon>malvids</taxon>
        <taxon>Malvales</taxon>
        <taxon>Malvaceae</taxon>
        <taxon>Byttnerioideae</taxon>
        <taxon>Theobroma</taxon>
    </lineage>
</organism>
<dbReference type="InParanoid" id="A0A061GTW9"/>
<protein>
    <submittedName>
        <fullName evidence="2">Uncharacterized protein</fullName>
    </submittedName>
</protein>
<accession>A0A061GTW9</accession>
<proteinExistence type="predicted"/>
<feature type="compositionally biased region" description="Polar residues" evidence="1">
    <location>
        <begin position="89"/>
        <end position="106"/>
    </location>
</feature>
<dbReference type="Proteomes" id="UP000026915">
    <property type="component" value="Chromosome 9"/>
</dbReference>
<evidence type="ECO:0000313" key="3">
    <source>
        <dbReference type="Proteomes" id="UP000026915"/>
    </source>
</evidence>
<dbReference type="EMBL" id="CM001887">
    <property type="protein sequence ID" value="EOY33275.1"/>
    <property type="molecule type" value="Genomic_DNA"/>
</dbReference>
<keyword evidence="3" id="KW-1185">Reference proteome</keyword>
<gene>
    <name evidence="2" type="ORF">TCM_041218</name>
</gene>
<feature type="compositionally biased region" description="Acidic residues" evidence="1">
    <location>
        <begin position="74"/>
        <end position="83"/>
    </location>
</feature>
<dbReference type="PANTHER" id="PTHR31286:SF179">
    <property type="entry name" value="RNASE H TYPE-1 DOMAIN-CONTAINING PROTEIN"/>
    <property type="match status" value="1"/>
</dbReference>